<evidence type="ECO:0000313" key="1">
    <source>
        <dbReference type="EMBL" id="KKT51626.1"/>
    </source>
</evidence>
<reference evidence="1 2" key="1">
    <citation type="journal article" date="2015" name="Nature">
        <title>rRNA introns, odd ribosomes, and small enigmatic genomes across a large radiation of phyla.</title>
        <authorList>
            <person name="Brown C.T."/>
            <person name="Hug L.A."/>
            <person name="Thomas B.C."/>
            <person name="Sharon I."/>
            <person name="Castelle C.J."/>
            <person name="Singh A."/>
            <person name="Wilkins M.J."/>
            <person name="Williams K.H."/>
            <person name="Banfield J.F."/>
        </authorList>
    </citation>
    <scope>NUCLEOTIDE SEQUENCE [LARGE SCALE GENOMIC DNA]</scope>
</reference>
<gene>
    <name evidence="1" type="ORF">UW44_C0010G0064</name>
</gene>
<dbReference type="SUPFAM" id="SSF101386">
    <property type="entry name" value="all-alpha NTP pyrophosphatases"/>
    <property type="match status" value="1"/>
</dbReference>
<dbReference type="AlphaFoldDB" id="A0A0G1HX06"/>
<proteinExistence type="predicted"/>
<evidence type="ECO:0008006" key="3">
    <source>
        <dbReference type="Google" id="ProtNLM"/>
    </source>
</evidence>
<organism evidence="1 2">
    <name type="scientific">Candidatus Collierbacteria bacterium GW2011_GWB2_44_22</name>
    <dbReference type="NCBI Taxonomy" id="1618387"/>
    <lineage>
        <taxon>Bacteria</taxon>
        <taxon>Candidatus Collieribacteriota</taxon>
    </lineage>
</organism>
<evidence type="ECO:0000313" key="2">
    <source>
        <dbReference type="Proteomes" id="UP000034006"/>
    </source>
</evidence>
<dbReference type="EMBL" id="LCIH01000010">
    <property type="protein sequence ID" value="KKT51626.1"/>
    <property type="molecule type" value="Genomic_DNA"/>
</dbReference>
<comment type="caution">
    <text evidence="1">The sequence shown here is derived from an EMBL/GenBank/DDBJ whole genome shotgun (WGS) entry which is preliminary data.</text>
</comment>
<dbReference type="Proteomes" id="UP000034006">
    <property type="component" value="Unassembled WGS sequence"/>
</dbReference>
<protein>
    <recommendedName>
        <fullName evidence="3">MazG nucleotide pyrophosphohydrolase</fullName>
    </recommendedName>
</protein>
<accession>A0A0G1HX06</accession>
<sequence length="177" mass="20242">MKLSEIGQRILKQAEDKGWGHTKESLNVAEKTMLIATEITELREATTTVVSSPKDTIESETADILMRTLHLGTAWGIDFDSEEIFTSRFKDHAIKSITDDDYLYLYSLVTSAYDQYRHKEIDNFKMSLKIIALEVNYLAQDLDMDIATACLNKISINESRVWDKEKLNGNYYKGSQS</sequence>
<name>A0A0G1HX06_9BACT</name>
<dbReference type="Gene3D" id="1.10.287.1080">
    <property type="entry name" value="MazG-like"/>
    <property type="match status" value="1"/>
</dbReference>
<dbReference type="STRING" id="1618387.UW44_C0010G0064"/>